<dbReference type="OrthoDB" id="407180at2759"/>
<dbReference type="InterPro" id="IPR006504">
    <property type="entry name" value="Tscrpt_reg_Spx/MgsR"/>
</dbReference>
<dbReference type="InterPro" id="IPR036249">
    <property type="entry name" value="Thioredoxin-like_sf"/>
</dbReference>
<evidence type="ECO:0000313" key="2">
    <source>
        <dbReference type="Proteomes" id="UP000601435"/>
    </source>
</evidence>
<keyword evidence="2" id="KW-1185">Reference proteome</keyword>
<dbReference type="PANTHER" id="PTHR30041">
    <property type="entry name" value="ARSENATE REDUCTASE"/>
    <property type="match status" value="1"/>
</dbReference>
<dbReference type="NCBIfam" id="TIGR01617">
    <property type="entry name" value="arsC_related"/>
    <property type="match status" value="1"/>
</dbReference>
<gene>
    <name evidence="1" type="ORF">SNEC2469_LOCUS20822</name>
</gene>
<dbReference type="Gene3D" id="3.40.30.10">
    <property type="entry name" value="Glutaredoxin"/>
    <property type="match status" value="1"/>
</dbReference>
<accession>A0A812XDP0</accession>
<dbReference type="CDD" id="cd03035">
    <property type="entry name" value="ArsC_Yffb"/>
    <property type="match status" value="1"/>
</dbReference>
<dbReference type="AlphaFoldDB" id="A0A812XDP0"/>
<sequence length="119" mass="13264">MITIYGLKNCDSCRKARAWLEAGDHEVNLHDLRDDGVAAADLEDWLARLGWERLLNRRSTTWRGLPPAEKEGLDAVAAKRLMLAHPTLIKRPVIRAGDRLVVGFSAAEQTALREALATH</sequence>
<dbReference type="PROSITE" id="PS51353">
    <property type="entry name" value="ARSC"/>
    <property type="match status" value="1"/>
</dbReference>
<proteinExistence type="predicted"/>
<dbReference type="Pfam" id="PF03960">
    <property type="entry name" value="ArsC"/>
    <property type="match status" value="1"/>
</dbReference>
<dbReference type="InterPro" id="IPR006660">
    <property type="entry name" value="Arsenate_reductase-like"/>
</dbReference>
<dbReference type="EMBL" id="CAJNJA010036585">
    <property type="protein sequence ID" value="CAE7722205.1"/>
    <property type="molecule type" value="Genomic_DNA"/>
</dbReference>
<name>A0A812XDP0_9DINO</name>
<dbReference type="SUPFAM" id="SSF52833">
    <property type="entry name" value="Thioredoxin-like"/>
    <property type="match status" value="1"/>
</dbReference>
<protein>
    <recommendedName>
        <fullName evidence="3">Arsenate reductase</fullName>
    </recommendedName>
</protein>
<comment type="caution">
    <text evidence="1">The sequence shown here is derived from an EMBL/GenBank/DDBJ whole genome shotgun (WGS) entry which is preliminary data.</text>
</comment>
<dbReference type="Proteomes" id="UP000601435">
    <property type="component" value="Unassembled WGS sequence"/>
</dbReference>
<organism evidence="1 2">
    <name type="scientific">Symbiodinium necroappetens</name>
    <dbReference type="NCBI Taxonomy" id="1628268"/>
    <lineage>
        <taxon>Eukaryota</taxon>
        <taxon>Sar</taxon>
        <taxon>Alveolata</taxon>
        <taxon>Dinophyceae</taxon>
        <taxon>Suessiales</taxon>
        <taxon>Symbiodiniaceae</taxon>
        <taxon>Symbiodinium</taxon>
    </lineage>
</organism>
<evidence type="ECO:0008006" key="3">
    <source>
        <dbReference type="Google" id="ProtNLM"/>
    </source>
</evidence>
<dbReference type="PANTHER" id="PTHR30041:SF8">
    <property type="entry name" value="PROTEIN YFFB"/>
    <property type="match status" value="1"/>
</dbReference>
<evidence type="ECO:0000313" key="1">
    <source>
        <dbReference type="EMBL" id="CAE7722205.1"/>
    </source>
</evidence>
<reference evidence="1" key="1">
    <citation type="submission" date="2021-02" db="EMBL/GenBank/DDBJ databases">
        <authorList>
            <person name="Dougan E. K."/>
            <person name="Rhodes N."/>
            <person name="Thang M."/>
            <person name="Chan C."/>
        </authorList>
    </citation>
    <scope>NUCLEOTIDE SEQUENCE</scope>
</reference>